<dbReference type="Pfam" id="PF20628">
    <property type="entry name" value="Dyp_perox_C"/>
    <property type="match status" value="1"/>
</dbReference>
<evidence type="ECO:0000313" key="12">
    <source>
        <dbReference type="Proteomes" id="UP000286045"/>
    </source>
</evidence>
<dbReference type="Pfam" id="PF02901">
    <property type="entry name" value="PFL-like"/>
    <property type="match status" value="1"/>
</dbReference>
<dbReference type="PANTHER" id="PTHR43641:SF2">
    <property type="entry name" value="DEHYDRATASE YBIW-RELATED"/>
    <property type="match status" value="1"/>
</dbReference>
<keyword evidence="6" id="KW-0408">Iron</keyword>
<keyword evidence="7 11" id="KW-0456">Lyase</keyword>
<dbReference type="NCBIfam" id="TIGR01413">
    <property type="entry name" value="Dyp_perox_fam"/>
    <property type="match status" value="1"/>
</dbReference>
<dbReference type="PANTHER" id="PTHR43641">
    <property type="entry name" value="FORMATE ACETYLTRANSFERASE 3-RELATED"/>
    <property type="match status" value="1"/>
</dbReference>
<dbReference type="GO" id="GO:0016829">
    <property type="term" value="F:lyase activity"/>
    <property type="evidence" value="ECO:0007669"/>
    <property type="project" value="UniProtKB-KW"/>
</dbReference>
<evidence type="ECO:0000259" key="10">
    <source>
        <dbReference type="PROSITE" id="PS51554"/>
    </source>
</evidence>
<comment type="cofactor">
    <cofactor evidence="1">
        <name>heme b</name>
        <dbReference type="ChEBI" id="CHEBI:60344"/>
    </cofactor>
</comment>
<evidence type="ECO:0000256" key="8">
    <source>
        <dbReference type="PROSITE-ProRule" id="PRU00493"/>
    </source>
</evidence>
<dbReference type="GO" id="GO:0046872">
    <property type="term" value="F:metal ion binding"/>
    <property type="evidence" value="ECO:0007669"/>
    <property type="project" value="UniProtKB-KW"/>
</dbReference>
<dbReference type="InterPro" id="IPR011008">
    <property type="entry name" value="Dimeric_a/b-barrel"/>
</dbReference>
<comment type="caution">
    <text evidence="11">The sequence shown here is derived from an EMBL/GenBank/DDBJ whole genome shotgun (WGS) entry which is preliminary data.</text>
</comment>
<dbReference type="GO" id="GO:0004601">
    <property type="term" value="F:peroxidase activity"/>
    <property type="evidence" value="ECO:0007669"/>
    <property type="project" value="UniProtKB-KW"/>
</dbReference>
<dbReference type="STRING" id="363999.A0A439DFI5"/>
<evidence type="ECO:0000313" key="11">
    <source>
        <dbReference type="EMBL" id="RWA13170.1"/>
    </source>
</evidence>
<dbReference type="PROSITE" id="PS51404">
    <property type="entry name" value="DYP_PEROXIDASE"/>
    <property type="match status" value="1"/>
</dbReference>
<feature type="domain" description="PFL" evidence="10">
    <location>
        <begin position="359"/>
        <end position="1053"/>
    </location>
</feature>
<evidence type="ECO:0000256" key="2">
    <source>
        <dbReference type="ARBA" id="ARBA00022559"/>
    </source>
</evidence>
<keyword evidence="5 11" id="KW-0560">Oxidoreductase</keyword>
<protein>
    <submittedName>
        <fullName evidence="11">Dyp-type peroxidase/Pyruvate formate lyase</fullName>
        <ecNumber evidence="11">1.11.1.19</ecNumber>
    </submittedName>
</protein>
<feature type="domain" description="Glycine radical" evidence="9">
    <location>
        <begin position="1060"/>
        <end position="1186"/>
    </location>
</feature>
<keyword evidence="12" id="KW-1185">Reference proteome</keyword>
<evidence type="ECO:0000256" key="1">
    <source>
        <dbReference type="ARBA" id="ARBA00001970"/>
    </source>
</evidence>
<keyword evidence="11" id="KW-0670">Pyruvate</keyword>
<organism evidence="11 12">
    <name type="scientific">Xylaria grammica</name>
    <dbReference type="NCBI Taxonomy" id="363999"/>
    <lineage>
        <taxon>Eukaryota</taxon>
        <taxon>Fungi</taxon>
        <taxon>Dikarya</taxon>
        <taxon>Ascomycota</taxon>
        <taxon>Pezizomycotina</taxon>
        <taxon>Sordariomycetes</taxon>
        <taxon>Xylariomycetidae</taxon>
        <taxon>Xylariales</taxon>
        <taxon>Xylariaceae</taxon>
        <taxon>Xylaria</taxon>
    </lineage>
</organism>
<sequence>MAKTTMDSALYTCLSTAQRGLPMRPLFGQILTIFLKNKHDKATQDALLKILQSLDNDLLENYPHSVFIAGFSPEVWGGWTEREIPIQSEVLKHGLHFKDTGGDFLLYIKSPDKETANKIVASIIRDLFTHAHDIQSLELGKRPDGRVMGGRYVDHISNPNDPISLAEDILVGNGACFGFTQKFTFDWPDLNSQPGEALDAVIGRRPNGEIISQQRSKVANAHIHRAHTLDGNRDQRKLLRQALPYDEINRHASREEGIMFVAFCNEQHRFESILQSMLGDRPERPLDRLMDFIQGEGGTYWYIPSAKELGVSGVTPGDDTYEDPHWKVRSSNKYMYYNTQDYMHQMAEGLYESADQPSVRVLSLLSRAFNHWRDGWMKGENFPRLPHLKDLLPVVKKEAVPDSILERKGLANFATLADLLSSPDSKIAQHTGLVRITAKELVVGAIPDFTLGRGKEVVTYLTEDEIMAAWLKCQLDEGAAMGHIVPNFQTLVDNGLAGMIEDFDKRAEEARNGGFAEKASFFVSASDSFKGVQAYLTNWAEIARRAQVHATEQDDKGNLQDIKERLERLVVKPPTSFHDAVQLIFSFHSCLHLVGELTAFGRLDQILWPFLDKDIQDGTITLERAQDIVDCLWIKIGENAFVNRAFIYDYRGYGNTSVNGVGGNFPQGGGINQWVQQITIGGYKATDDEVPVGGANPVTLLCLKAARRIPVNAPSLSLRVYKGIEKEYTDAAAQSILAGGAHPILYNDDKLCEGLFNSGETITRAWSRNYAADGCYEPMMTGASEFTFTNVEPMAALEQTLNQGSTYGAAGPVHLRGLKQTFRSPPASKITSFKELQTIFLKQLYWLTNRSYNFVLSNYGNYEGICPSPLLSALLDGCVESGRDLTAGGAKFHMIAPLFIGVANTIDSLYAIKKLVFDSESARVTLSELVRCLICDWGYNMIEPYQDQSLGPANAAANAVRYQELREVAMALPKWASGDRDEDLNHIGTWLIENMVEMSVEAIRKPALGLKNVLDGIYKKHEGFEWVVTPGVGTFEGFVGDGLTCGASADGRRNGMPIASDMSPVPGPQDLPPAPVHRDIYAAMESYKSRAVEVGISSAAPVDMNIPENFPLESLKEFVRDFSEGTVGGNMVTLTCADLDTYEKASEDPEKYNLVRVRMGGWSEFYPTMFPDYQEHQKRRQYFEVQKTDEGGDQAN</sequence>
<dbReference type="AlphaFoldDB" id="A0A439DFI5"/>
<gene>
    <name evidence="11" type="ORF">EKO27_g1956</name>
</gene>
<keyword evidence="4 8" id="KW-0556">Organic radical</keyword>
<accession>A0A439DFI5</accession>
<keyword evidence="3" id="KW-0479">Metal-binding</keyword>
<keyword evidence="2 11" id="KW-0575">Peroxidase</keyword>
<dbReference type="InterPro" id="IPR004184">
    <property type="entry name" value="PFL_dom"/>
</dbReference>
<dbReference type="PROSITE" id="PS51554">
    <property type="entry name" value="PFL"/>
    <property type="match status" value="1"/>
</dbReference>
<dbReference type="PROSITE" id="PS51149">
    <property type="entry name" value="GLY_RADICAL_2"/>
    <property type="match status" value="1"/>
</dbReference>
<dbReference type="SUPFAM" id="SSF54909">
    <property type="entry name" value="Dimeric alpha+beta barrel"/>
    <property type="match status" value="1"/>
</dbReference>
<dbReference type="EC" id="1.11.1.19" evidence="11"/>
<evidence type="ECO:0000256" key="4">
    <source>
        <dbReference type="ARBA" id="ARBA00022818"/>
    </source>
</evidence>
<dbReference type="SUPFAM" id="SSF51998">
    <property type="entry name" value="PFL-like glycyl radical enzymes"/>
    <property type="match status" value="1"/>
</dbReference>
<dbReference type="Gene3D" id="3.20.70.20">
    <property type="match status" value="1"/>
</dbReference>
<dbReference type="Proteomes" id="UP000286045">
    <property type="component" value="Unassembled WGS sequence"/>
</dbReference>
<evidence type="ECO:0000256" key="6">
    <source>
        <dbReference type="ARBA" id="ARBA00023004"/>
    </source>
</evidence>
<dbReference type="GO" id="GO:0020037">
    <property type="term" value="F:heme binding"/>
    <property type="evidence" value="ECO:0007669"/>
    <property type="project" value="InterPro"/>
</dbReference>
<dbReference type="InterPro" id="IPR001150">
    <property type="entry name" value="Gly_radical"/>
</dbReference>
<dbReference type="InterPro" id="IPR048328">
    <property type="entry name" value="Dyp_perox_C"/>
</dbReference>
<evidence type="ECO:0000256" key="5">
    <source>
        <dbReference type="ARBA" id="ARBA00023002"/>
    </source>
</evidence>
<dbReference type="GO" id="GO:0005829">
    <property type="term" value="C:cytosol"/>
    <property type="evidence" value="ECO:0007669"/>
    <property type="project" value="TreeGrafter"/>
</dbReference>
<evidence type="ECO:0000259" key="9">
    <source>
        <dbReference type="PROSITE" id="PS51149"/>
    </source>
</evidence>
<reference evidence="11 12" key="1">
    <citation type="submission" date="2018-12" db="EMBL/GenBank/DDBJ databases">
        <title>Draft genome sequence of Xylaria grammica IHI A82.</title>
        <authorList>
            <person name="Buettner E."/>
            <person name="Kellner H."/>
        </authorList>
    </citation>
    <scope>NUCLEOTIDE SEQUENCE [LARGE SCALE GENOMIC DNA]</scope>
    <source>
        <strain evidence="11 12">IHI A82</strain>
    </source>
</reference>
<dbReference type="InterPro" id="IPR006314">
    <property type="entry name" value="Dyp_peroxidase"/>
</dbReference>
<dbReference type="InterPro" id="IPR051215">
    <property type="entry name" value="GRE"/>
</dbReference>
<proteinExistence type="predicted"/>
<feature type="modified residue" description="Glycine radical" evidence="8">
    <location>
        <position position="1161"/>
    </location>
</feature>
<dbReference type="EMBL" id="RYZI01000033">
    <property type="protein sequence ID" value="RWA13170.1"/>
    <property type="molecule type" value="Genomic_DNA"/>
</dbReference>
<evidence type="ECO:0000256" key="3">
    <source>
        <dbReference type="ARBA" id="ARBA00022723"/>
    </source>
</evidence>
<evidence type="ECO:0000256" key="7">
    <source>
        <dbReference type="ARBA" id="ARBA00023239"/>
    </source>
</evidence>
<name>A0A439DFI5_9PEZI</name>